<organism evidence="1 2">
    <name type="scientific">Planobispora longispora</name>
    <dbReference type="NCBI Taxonomy" id="28887"/>
    <lineage>
        <taxon>Bacteria</taxon>
        <taxon>Bacillati</taxon>
        <taxon>Actinomycetota</taxon>
        <taxon>Actinomycetes</taxon>
        <taxon>Streptosporangiales</taxon>
        <taxon>Streptosporangiaceae</taxon>
        <taxon>Planobispora</taxon>
    </lineage>
</organism>
<dbReference type="EMBL" id="BOOH01000046">
    <property type="protein sequence ID" value="GIH79150.1"/>
    <property type="molecule type" value="Genomic_DNA"/>
</dbReference>
<evidence type="ECO:0000313" key="2">
    <source>
        <dbReference type="Proteomes" id="UP000616724"/>
    </source>
</evidence>
<comment type="caution">
    <text evidence="1">The sequence shown here is derived from an EMBL/GenBank/DDBJ whole genome shotgun (WGS) entry which is preliminary data.</text>
</comment>
<gene>
    <name evidence="1" type="ORF">Plo01_55790</name>
</gene>
<proteinExistence type="predicted"/>
<reference evidence="1 2" key="1">
    <citation type="submission" date="2021-01" db="EMBL/GenBank/DDBJ databases">
        <title>Whole genome shotgun sequence of Planobispora longispora NBRC 13918.</title>
        <authorList>
            <person name="Komaki H."/>
            <person name="Tamura T."/>
        </authorList>
    </citation>
    <scope>NUCLEOTIDE SEQUENCE [LARGE SCALE GENOMIC DNA]</scope>
    <source>
        <strain evidence="1 2">NBRC 13918</strain>
    </source>
</reference>
<sequence length="81" mass="9131">MRHLLVFADRDAAEEVAEAVAEEFPALETPAVVRETLAGEDDAEDAQWVVAVEDPEDTLEPDDQAWLDELAEQYEGWRETD</sequence>
<dbReference type="RefSeq" id="WP_203893629.1">
    <property type="nucleotide sequence ID" value="NZ_BOOH01000046.1"/>
</dbReference>
<protein>
    <submittedName>
        <fullName evidence="1">Uncharacterized protein</fullName>
    </submittedName>
</protein>
<keyword evidence="2" id="KW-1185">Reference proteome</keyword>
<dbReference type="Proteomes" id="UP000616724">
    <property type="component" value="Unassembled WGS sequence"/>
</dbReference>
<evidence type="ECO:0000313" key="1">
    <source>
        <dbReference type="EMBL" id="GIH79150.1"/>
    </source>
</evidence>
<dbReference type="AlphaFoldDB" id="A0A8J3RQZ2"/>
<name>A0A8J3RQZ2_9ACTN</name>
<accession>A0A8J3RQZ2</accession>